<sequence length="130" mass="13773">MTFLDSSVIIDMLAGVDETVAFVEDQGGPYLTSTICVYEVLEGKLGAGSTDVAAAREDFGGVTALDLTEALSLEAARLQDQLLDDGQPMAARDLLIAATARSTGDHLVVADSDFQTDVLESYLTVTNLRE</sequence>
<keyword evidence="9" id="KW-1185">Reference proteome</keyword>
<evidence type="ECO:0000256" key="3">
    <source>
        <dbReference type="ARBA" id="ARBA00022723"/>
    </source>
</evidence>
<feature type="domain" description="PIN" evidence="7">
    <location>
        <begin position="3"/>
        <end position="115"/>
    </location>
</feature>
<name>A0A1M5M5N1_9EURY</name>
<proteinExistence type="inferred from homology"/>
<comment type="similarity">
    <text evidence="6">Belongs to the PINc/VapC protein family.</text>
</comment>
<gene>
    <name evidence="8" type="ORF">SAMN05443636_0894</name>
</gene>
<protein>
    <recommendedName>
        <fullName evidence="7">PIN domain-containing protein</fullName>
    </recommendedName>
</protein>
<evidence type="ECO:0000256" key="4">
    <source>
        <dbReference type="ARBA" id="ARBA00022801"/>
    </source>
</evidence>
<dbReference type="SUPFAM" id="SSF88723">
    <property type="entry name" value="PIN domain-like"/>
    <property type="match status" value="1"/>
</dbReference>
<dbReference type="RefSeq" id="WP_073307202.1">
    <property type="nucleotide sequence ID" value="NZ_FQWV01000002.1"/>
</dbReference>
<evidence type="ECO:0000256" key="2">
    <source>
        <dbReference type="ARBA" id="ARBA00022722"/>
    </source>
</evidence>
<evidence type="ECO:0000259" key="7">
    <source>
        <dbReference type="Pfam" id="PF01850"/>
    </source>
</evidence>
<keyword evidence="4" id="KW-0378">Hydrolase</keyword>
<keyword evidence="3" id="KW-0479">Metal-binding</keyword>
<evidence type="ECO:0000256" key="1">
    <source>
        <dbReference type="ARBA" id="ARBA00001946"/>
    </source>
</evidence>
<dbReference type="PANTHER" id="PTHR33653">
    <property type="entry name" value="RIBONUCLEASE VAPC2"/>
    <property type="match status" value="1"/>
</dbReference>
<comment type="cofactor">
    <cofactor evidence="1">
        <name>Mg(2+)</name>
        <dbReference type="ChEBI" id="CHEBI:18420"/>
    </cofactor>
</comment>
<reference evidence="8 9" key="1">
    <citation type="submission" date="2016-11" db="EMBL/GenBank/DDBJ databases">
        <authorList>
            <person name="Jaros S."/>
            <person name="Januszkiewicz K."/>
            <person name="Wedrychowicz H."/>
        </authorList>
    </citation>
    <scope>NUCLEOTIDE SEQUENCE [LARGE SCALE GENOMIC DNA]</scope>
    <source>
        <strain evidence="8 9">DSM 9297</strain>
    </source>
</reference>
<keyword evidence="2" id="KW-0540">Nuclease</keyword>
<dbReference type="GO" id="GO:0016787">
    <property type="term" value="F:hydrolase activity"/>
    <property type="evidence" value="ECO:0007669"/>
    <property type="project" value="UniProtKB-KW"/>
</dbReference>
<dbReference type="InterPro" id="IPR050556">
    <property type="entry name" value="Type_II_TA_system_RNase"/>
</dbReference>
<keyword evidence="5" id="KW-0460">Magnesium</keyword>
<dbReference type="GO" id="GO:0004518">
    <property type="term" value="F:nuclease activity"/>
    <property type="evidence" value="ECO:0007669"/>
    <property type="project" value="UniProtKB-KW"/>
</dbReference>
<dbReference type="STRING" id="43928.SAMN05443636_0894"/>
<dbReference type="Gene3D" id="3.40.50.1010">
    <property type="entry name" value="5'-nuclease"/>
    <property type="match status" value="1"/>
</dbReference>
<dbReference type="PANTHER" id="PTHR33653:SF1">
    <property type="entry name" value="RIBONUCLEASE VAPC2"/>
    <property type="match status" value="1"/>
</dbReference>
<evidence type="ECO:0000256" key="5">
    <source>
        <dbReference type="ARBA" id="ARBA00022842"/>
    </source>
</evidence>
<dbReference type="Pfam" id="PF01850">
    <property type="entry name" value="PIN"/>
    <property type="match status" value="1"/>
</dbReference>
<evidence type="ECO:0000256" key="6">
    <source>
        <dbReference type="ARBA" id="ARBA00038093"/>
    </source>
</evidence>
<dbReference type="InterPro" id="IPR029060">
    <property type="entry name" value="PIN-like_dom_sf"/>
</dbReference>
<dbReference type="Proteomes" id="UP000184357">
    <property type="component" value="Unassembled WGS sequence"/>
</dbReference>
<accession>A0A1M5M5N1</accession>
<evidence type="ECO:0000313" key="9">
    <source>
        <dbReference type="Proteomes" id="UP000184357"/>
    </source>
</evidence>
<evidence type="ECO:0000313" key="8">
    <source>
        <dbReference type="EMBL" id="SHG72624.1"/>
    </source>
</evidence>
<dbReference type="AlphaFoldDB" id="A0A1M5M5N1"/>
<dbReference type="InterPro" id="IPR002716">
    <property type="entry name" value="PIN_dom"/>
</dbReference>
<dbReference type="EMBL" id="FQWV01000002">
    <property type="protein sequence ID" value="SHG72624.1"/>
    <property type="molecule type" value="Genomic_DNA"/>
</dbReference>
<dbReference type="GO" id="GO:0046872">
    <property type="term" value="F:metal ion binding"/>
    <property type="evidence" value="ECO:0007669"/>
    <property type="project" value="UniProtKB-KW"/>
</dbReference>
<organism evidence="8 9">
    <name type="scientific">Halobaculum gomorrense</name>
    <dbReference type="NCBI Taxonomy" id="43928"/>
    <lineage>
        <taxon>Archaea</taxon>
        <taxon>Methanobacteriati</taxon>
        <taxon>Methanobacteriota</taxon>
        <taxon>Stenosarchaea group</taxon>
        <taxon>Halobacteria</taxon>
        <taxon>Halobacteriales</taxon>
        <taxon>Haloferacaceae</taxon>
        <taxon>Halobaculum</taxon>
    </lineage>
</organism>
<dbReference type="OrthoDB" id="147588at2157"/>